<dbReference type="SMART" id="SM00422">
    <property type="entry name" value="HTH_MERR"/>
    <property type="match status" value="1"/>
</dbReference>
<evidence type="ECO:0000256" key="3">
    <source>
        <dbReference type="ARBA" id="ARBA00023015"/>
    </source>
</evidence>
<accession>A0A3B0RM74</accession>
<dbReference type="InterPro" id="IPR000551">
    <property type="entry name" value="MerR-type_HTH_dom"/>
</dbReference>
<dbReference type="CDD" id="cd01108">
    <property type="entry name" value="HTH_CueR"/>
    <property type="match status" value="1"/>
</dbReference>
<evidence type="ECO:0000259" key="6">
    <source>
        <dbReference type="PROSITE" id="PS50937"/>
    </source>
</evidence>
<dbReference type="SUPFAM" id="SSF46955">
    <property type="entry name" value="Putative DNA-binding domain"/>
    <property type="match status" value="1"/>
</dbReference>
<evidence type="ECO:0000256" key="5">
    <source>
        <dbReference type="ARBA" id="ARBA00023163"/>
    </source>
</evidence>
<dbReference type="GO" id="GO:0005507">
    <property type="term" value="F:copper ion binding"/>
    <property type="evidence" value="ECO:0007669"/>
    <property type="project" value="InterPro"/>
</dbReference>
<reference evidence="7" key="1">
    <citation type="submission" date="2018-06" db="EMBL/GenBank/DDBJ databases">
        <authorList>
            <person name="Zhirakovskaya E."/>
        </authorList>
    </citation>
    <scope>NUCLEOTIDE SEQUENCE</scope>
</reference>
<dbReference type="EMBL" id="UOEC01000106">
    <property type="protein sequence ID" value="VAV93059.1"/>
    <property type="molecule type" value="Genomic_DNA"/>
</dbReference>
<dbReference type="AlphaFoldDB" id="A0A3B0RM74"/>
<protein>
    <submittedName>
        <fullName evidence="7">Cu(I)-responsive transcriptional regulator</fullName>
    </submittedName>
</protein>
<name>A0A3B0RM74_9ZZZZ</name>
<comment type="subcellular location">
    <subcellularLocation>
        <location evidence="1">Cytoplasm</location>
    </subcellularLocation>
</comment>
<dbReference type="InterPro" id="IPR011789">
    <property type="entry name" value="CueR"/>
</dbReference>
<dbReference type="InterPro" id="IPR047057">
    <property type="entry name" value="MerR_fam"/>
</dbReference>
<gene>
    <name evidence="7" type="ORF">MNBD_ALPHA08-959</name>
</gene>
<evidence type="ECO:0000256" key="2">
    <source>
        <dbReference type="ARBA" id="ARBA00022490"/>
    </source>
</evidence>
<dbReference type="GO" id="GO:0003700">
    <property type="term" value="F:DNA-binding transcription factor activity"/>
    <property type="evidence" value="ECO:0007669"/>
    <property type="project" value="InterPro"/>
</dbReference>
<proteinExistence type="predicted"/>
<evidence type="ECO:0000313" key="7">
    <source>
        <dbReference type="EMBL" id="VAV93059.1"/>
    </source>
</evidence>
<dbReference type="NCBIfam" id="TIGR02044">
    <property type="entry name" value="CueR"/>
    <property type="match status" value="1"/>
</dbReference>
<evidence type="ECO:0000256" key="4">
    <source>
        <dbReference type="ARBA" id="ARBA00023125"/>
    </source>
</evidence>
<dbReference type="PANTHER" id="PTHR30204:SF94">
    <property type="entry name" value="HEAVY METAL-DEPENDENT TRANSCRIPTIONAL REGULATOR HI_0293-RELATED"/>
    <property type="match status" value="1"/>
</dbReference>
<dbReference type="InterPro" id="IPR015358">
    <property type="entry name" value="Tscrpt_reg_MerR_DNA-bd"/>
</dbReference>
<sequence length="129" mass="14402">MNIQAAASRAGLPVKTVRYYDDIELVAAPRRENGYRDYGDQEIHKLRFLGRARSLGFSIDECRQLMSLYEDGSRASADVKSLATRHLEEIDKKIAELAGLRKTLSDLVQNCHGDDRPDCPILEGLAGKP</sequence>
<dbReference type="GO" id="GO:0003677">
    <property type="term" value="F:DNA binding"/>
    <property type="evidence" value="ECO:0007669"/>
    <property type="project" value="UniProtKB-KW"/>
</dbReference>
<keyword evidence="2" id="KW-0963">Cytoplasm</keyword>
<feature type="domain" description="HTH merR-type" evidence="6">
    <location>
        <begin position="1"/>
        <end position="68"/>
    </location>
</feature>
<dbReference type="PROSITE" id="PS50937">
    <property type="entry name" value="HTH_MERR_2"/>
    <property type="match status" value="1"/>
</dbReference>
<dbReference type="Pfam" id="PF00376">
    <property type="entry name" value="MerR"/>
    <property type="match status" value="1"/>
</dbReference>
<keyword evidence="4" id="KW-0238">DNA-binding</keyword>
<organism evidence="7">
    <name type="scientific">hydrothermal vent metagenome</name>
    <dbReference type="NCBI Taxonomy" id="652676"/>
    <lineage>
        <taxon>unclassified sequences</taxon>
        <taxon>metagenomes</taxon>
        <taxon>ecological metagenomes</taxon>
    </lineage>
</organism>
<dbReference type="Gene3D" id="1.10.1660.10">
    <property type="match status" value="1"/>
</dbReference>
<dbReference type="PANTHER" id="PTHR30204">
    <property type="entry name" value="REDOX-CYCLING DRUG-SENSING TRANSCRIPTIONAL ACTIVATOR SOXR"/>
    <property type="match status" value="1"/>
</dbReference>
<dbReference type="PRINTS" id="PR00040">
    <property type="entry name" value="HTHMERR"/>
</dbReference>
<evidence type="ECO:0000256" key="1">
    <source>
        <dbReference type="ARBA" id="ARBA00004496"/>
    </source>
</evidence>
<dbReference type="GO" id="GO:0045893">
    <property type="term" value="P:positive regulation of DNA-templated transcription"/>
    <property type="evidence" value="ECO:0007669"/>
    <property type="project" value="InterPro"/>
</dbReference>
<dbReference type="Pfam" id="PF09278">
    <property type="entry name" value="MerR-DNA-bind"/>
    <property type="match status" value="1"/>
</dbReference>
<keyword evidence="5" id="KW-0804">Transcription</keyword>
<dbReference type="InterPro" id="IPR009061">
    <property type="entry name" value="DNA-bd_dom_put_sf"/>
</dbReference>
<keyword evidence="3" id="KW-0805">Transcription regulation</keyword>
<dbReference type="GO" id="GO:0005737">
    <property type="term" value="C:cytoplasm"/>
    <property type="evidence" value="ECO:0007669"/>
    <property type="project" value="UniProtKB-SubCell"/>
</dbReference>